<dbReference type="RefSeq" id="XP_044545043.1">
    <property type="nucleotide sequence ID" value="XM_044698989.1"/>
</dbReference>
<keyword evidence="6" id="KW-0648">Protein biosynthesis</keyword>
<protein>
    <recommendedName>
        <fullName evidence="9">Tr-type G domain-containing protein</fullName>
    </recommendedName>
</protein>
<dbReference type="InterPro" id="IPR027417">
    <property type="entry name" value="P-loop_NTPase"/>
</dbReference>
<dbReference type="GO" id="GO:0003924">
    <property type="term" value="F:GTPase activity"/>
    <property type="evidence" value="ECO:0007669"/>
    <property type="project" value="InterPro"/>
</dbReference>
<evidence type="ECO:0000256" key="5">
    <source>
        <dbReference type="ARBA" id="ARBA00022801"/>
    </source>
</evidence>
<dbReference type="GO" id="GO:0006412">
    <property type="term" value="P:translation"/>
    <property type="evidence" value="ECO:0007669"/>
    <property type="project" value="UniProtKB-KW"/>
</dbReference>
<reference evidence="10 11" key="1">
    <citation type="journal article" date="2018" name="BMC Genomics">
        <title>The genome of Naegleria lovaniensis, the basis for a comparative approach to unravel pathogenicity factors of the human pathogenic amoeba N. fowleri.</title>
        <authorList>
            <person name="Liechti N."/>
            <person name="Schurch N."/>
            <person name="Bruggmann R."/>
            <person name="Wittwer M."/>
        </authorList>
    </citation>
    <scope>NUCLEOTIDE SEQUENCE [LARGE SCALE GENOMIC DNA]</scope>
    <source>
        <strain evidence="10 11">ATCC 30569</strain>
    </source>
</reference>
<keyword evidence="7" id="KW-0342">GTP-binding</keyword>
<sequence length="457" mass="50730">MEELIENSPAVIDTNEGNKELLTTTPPLNVIFLGHVDAGKSTLSGRILLDTGMIDERVIEKFKLEAKENNRESWYIAYIMDCSEDEKERGKTIEVGRAHFETQKKRYTILDAPGHKAYVPNMIAATTQADVGILVISARKGEFEAGLDRGGQTLEHTILAKTLGVDQLIVVVNKMADPTVDRDKVRYDEIVTKVSNTLKGIGWNLKSQVQFIPIDALTGGNIKTRNLECPWYTGPSLIEALDEIKFTVTHDSSAPLRLPIIDRYRDKGCTVALGKVLSGQIKIGQKVVVMPNRAVCEVVALKSHEINIHGGVVEAGENVELYLKGDDENIAAGHVVCDPEHLLEPVQEFIGQIHILDSSEHVDVICSGFTTNAHFHTVMETIQITKILNKLDKKTGKPLPQVPKFIQNKDTAEAVFRLERPVCVEKFETLNSMGRFVLRSDRTIGVGRVKKVKPLNK</sequence>
<dbReference type="InterPro" id="IPR054696">
    <property type="entry name" value="GTP-eEF1A_C"/>
</dbReference>
<dbReference type="FunFam" id="2.40.30.10:FF:000020">
    <property type="entry name" value="Translation elongation factor EF-1"/>
    <property type="match status" value="1"/>
</dbReference>
<keyword evidence="5" id="KW-0378">Hydrolase</keyword>
<dbReference type="GO" id="GO:0005525">
    <property type="term" value="F:GTP binding"/>
    <property type="evidence" value="ECO:0007669"/>
    <property type="project" value="UniProtKB-KW"/>
</dbReference>
<dbReference type="EMBL" id="PYSW02000036">
    <property type="protein sequence ID" value="KAG2377781.1"/>
    <property type="molecule type" value="Genomic_DNA"/>
</dbReference>
<name>A0AA88GJV1_NAELO</name>
<evidence type="ECO:0000256" key="6">
    <source>
        <dbReference type="ARBA" id="ARBA00022917"/>
    </source>
</evidence>
<organism evidence="10 11">
    <name type="scientific">Naegleria lovaniensis</name>
    <name type="common">Amoeba</name>
    <dbReference type="NCBI Taxonomy" id="51637"/>
    <lineage>
        <taxon>Eukaryota</taxon>
        <taxon>Discoba</taxon>
        <taxon>Heterolobosea</taxon>
        <taxon>Tetramitia</taxon>
        <taxon>Eutetramitia</taxon>
        <taxon>Vahlkampfiidae</taxon>
        <taxon>Naegleria</taxon>
    </lineage>
</organism>
<evidence type="ECO:0000256" key="2">
    <source>
        <dbReference type="ARBA" id="ARBA00007249"/>
    </source>
</evidence>
<dbReference type="GO" id="GO:0005737">
    <property type="term" value="C:cytoplasm"/>
    <property type="evidence" value="ECO:0007669"/>
    <property type="project" value="UniProtKB-SubCell"/>
</dbReference>
<evidence type="ECO:0000256" key="8">
    <source>
        <dbReference type="ARBA" id="ARBA00049117"/>
    </source>
</evidence>
<comment type="caution">
    <text evidence="10">The sequence shown here is derived from an EMBL/GenBank/DDBJ whole genome shotgun (WGS) entry which is preliminary data.</text>
</comment>
<dbReference type="Proteomes" id="UP000816034">
    <property type="component" value="Unassembled WGS sequence"/>
</dbReference>
<evidence type="ECO:0000259" key="9">
    <source>
        <dbReference type="PROSITE" id="PS51722"/>
    </source>
</evidence>
<dbReference type="AlphaFoldDB" id="A0AA88GJV1"/>
<proteinExistence type="inferred from homology"/>
<dbReference type="InterPro" id="IPR009001">
    <property type="entry name" value="Transl_elong_EF1A/Init_IF2_C"/>
</dbReference>
<dbReference type="InterPro" id="IPR000795">
    <property type="entry name" value="T_Tr_GTP-bd_dom"/>
</dbReference>
<dbReference type="SUPFAM" id="SSF50447">
    <property type="entry name" value="Translation proteins"/>
    <property type="match status" value="1"/>
</dbReference>
<dbReference type="FunFam" id="3.40.50.300:FF:000204">
    <property type="entry name" value="Translation elongation factor Tu"/>
    <property type="match status" value="1"/>
</dbReference>
<dbReference type="Gene3D" id="2.40.30.10">
    <property type="entry name" value="Translation factors"/>
    <property type="match status" value="2"/>
</dbReference>
<dbReference type="SUPFAM" id="SSF52540">
    <property type="entry name" value="P-loop containing nucleoside triphosphate hydrolases"/>
    <property type="match status" value="1"/>
</dbReference>
<gene>
    <name evidence="10" type="ORF">C9374_008866</name>
</gene>
<evidence type="ECO:0000313" key="11">
    <source>
        <dbReference type="Proteomes" id="UP000816034"/>
    </source>
</evidence>
<evidence type="ECO:0000256" key="4">
    <source>
        <dbReference type="ARBA" id="ARBA00022741"/>
    </source>
</evidence>
<dbReference type="Gene3D" id="3.40.50.300">
    <property type="entry name" value="P-loop containing nucleotide triphosphate hydrolases"/>
    <property type="match status" value="1"/>
</dbReference>
<evidence type="ECO:0000313" key="10">
    <source>
        <dbReference type="EMBL" id="KAG2377781.1"/>
    </source>
</evidence>
<dbReference type="PRINTS" id="PR00315">
    <property type="entry name" value="ELONGATNFCT"/>
</dbReference>
<dbReference type="InterPro" id="IPR050100">
    <property type="entry name" value="TRAFAC_GTPase_members"/>
</dbReference>
<keyword evidence="3" id="KW-0963">Cytoplasm</keyword>
<comment type="catalytic activity">
    <reaction evidence="8">
        <text>GTP + H2O = GDP + phosphate + H(+)</text>
        <dbReference type="Rhea" id="RHEA:19669"/>
        <dbReference type="ChEBI" id="CHEBI:15377"/>
        <dbReference type="ChEBI" id="CHEBI:15378"/>
        <dbReference type="ChEBI" id="CHEBI:37565"/>
        <dbReference type="ChEBI" id="CHEBI:43474"/>
        <dbReference type="ChEBI" id="CHEBI:58189"/>
    </reaction>
    <physiologicalReaction direction="left-to-right" evidence="8">
        <dbReference type="Rhea" id="RHEA:19670"/>
    </physiologicalReaction>
</comment>
<keyword evidence="4" id="KW-0547">Nucleotide-binding</keyword>
<dbReference type="GeneID" id="68101320"/>
<dbReference type="PANTHER" id="PTHR23115">
    <property type="entry name" value="TRANSLATION FACTOR"/>
    <property type="match status" value="1"/>
</dbReference>
<dbReference type="SUPFAM" id="SSF50465">
    <property type="entry name" value="EF-Tu/eEF-1alpha/eIF2-gamma C-terminal domain"/>
    <property type="match status" value="1"/>
</dbReference>
<evidence type="ECO:0000256" key="1">
    <source>
        <dbReference type="ARBA" id="ARBA00004496"/>
    </source>
</evidence>
<comment type="similarity">
    <text evidence="2">Belongs to the TRAFAC class translation factor GTPase superfamily. Classic translation factor GTPase family. EF-Tu/EF-1A subfamily.</text>
</comment>
<comment type="subcellular location">
    <subcellularLocation>
        <location evidence="1">Cytoplasm</location>
    </subcellularLocation>
</comment>
<dbReference type="InterPro" id="IPR009000">
    <property type="entry name" value="Transl_B-barrel_sf"/>
</dbReference>
<accession>A0AA88GJV1</accession>
<feature type="domain" description="Tr-type G" evidence="9">
    <location>
        <begin position="25"/>
        <end position="249"/>
    </location>
</feature>
<evidence type="ECO:0000256" key="7">
    <source>
        <dbReference type="ARBA" id="ARBA00023134"/>
    </source>
</evidence>
<dbReference type="Pfam" id="PF00009">
    <property type="entry name" value="GTP_EFTU"/>
    <property type="match status" value="1"/>
</dbReference>
<dbReference type="PROSITE" id="PS51722">
    <property type="entry name" value="G_TR_2"/>
    <property type="match status" value="1"/>
</dbReference>
<dbReference type="CDD" id="cd01883">
    <property type="entry name" value="EF1_alpha"/>
    <property type="match status" value="1"/>
</dbReference>
<evidence type="ECO:0000256" key="3">
    <source>
        <dbReference type="ARBA" id="ARBA00022490"/>
    </source>
</evidence>
<dbReference type="Pfam" id="PF22594">
    <property type="entry name" value="GTP-eEF1A_C"/>
    <property type="match status" value="1"/>
</dbReference>
<keyword evidence="11" id="KW-1185">Reference proteome</keyword>